<dbReference type="Gene3D" id="3.30.43.10">
    <property type="entry name" value="Uridine Diphospho-n-acetylenolpyruvylglucosamine Reductase, domain 2"/>
    <property type="match status" value="1"/>
</dbReference>
<evidence type="ECO:0000313" key="7">
    <source>
        <dbReference type="Proteomes" id="UP000799291"/>
    </source>
</evidence>
<evidence type="ECO:0000313" key="6">
    <source>
        <dbReference type="EMBL" id="KAF2677431.1"/>
    </source>
</evidence>
<proteinExistence type="inferred from homology"/>
<dbReference type="OrthoDB" id="2151789at2759"/>
<protein>
    <submittedName>
        <fullName evidence="6">FAD-binding domain-containing protein</fullName>
    </submittedName>
</protein>
<keyword evidence="7" id="KW-1185">Reference proteome</keyword>
<dbReference type="Gene3D" id="3.30.465.10">
    <property type="match status" value="1"/>
</dbReference>
<feature type="non-terminal residue" evidence="6">
    <location>
        <position position="1"/>
    </location>
</feature>
<evidence type="ECO:0000256" key="2">
    <source>
        <dbReference type="ARBA" id="ARBA00022630"/>
    </source>
</evidence>
<dbReference type="InterPro" id="IPR050416">
    <property type="entry name" value="FAD-linked_Oxidoreductase"/>
</dbReference>
<evidence type="ECO:0000256" key="3">
    <source>
        <dbReference type="ARBA" id="ARBA00022827"/>
    </source>
</evidence>
<keyword evidence="2" id="KW-0285">Flavoprotein</keyword>
<organism evidence="6 7">
    <name type="scientific">Lentithecium fluviatile CBS 122367</name>
    <dbReference type="NCBI Taxonomy" id="1168545"/>
    <lineage>
        <taxon>Eukaryota</taxon>
        <taxon>Fungi</taxon>
        <taxon>Dikarya</taxon>
        <taxon>Ascomycota</taxon>
        <taxon>Pezizomycotina</taxon>
        <taxon>Dothideomycetes</taxon>
        <taxon>Pleosporomycetidae</taxon>
        <taxon>Pleosporales</taxon>
        <taxon>Massarineae</taxon>
        <taxon>Lentitheciaceae</taxon>
        <taxon>Lentithecium</taxon>
    </lineage>
</organism>
<evidence type="ECO:0000259" key="5">
    <source>
        <dbReference type="PROSITE" id="PS51387"/>
    </source>
</evidence>
<dbReference type="GO" id="GO:0016491">
    <property type="term" value="F:oxidoreductase activity"/>
    <property type="evidence" value="ECO:0007669"/>
    <property type="project" value="UniProtKB-KW"/>
</dbReference>
<dbReference type="AlphaFoldDB" id="A0A6G1IHK9"/>
<dbReference type="EMBL" id="MU005622">
    <property type="protein sequence ID" value="KAF2677431.1"/>
    <property type="molecule type" value="Genomic_DNA"/>
</dbReference>
<accession>A0A6G1IHK9</accession>
<dbReference type="Proteomes" id="UP000799291">
    <property type="component" value="Unassembled WGS sequence"/>
</dbReference>
<sequence length="453" mass="48905">VYGPSSDVYETETKAMWSQAAWLNPSAVFVPSSPQQLADAVALMAQSNVSFSVRSGGHMPVPGHASLHGKGVLIGTTRLTGMRLVSLPNDFDAPYLAVGPGHNWKDIYDFLGPHDLIAVGGRVVGVGSSLLLGGGISFFSGMYGFAANNVVNFEILLASGEIISANRRSHPDLFWALKGGSNNFGIVVRYDIKVYPEGNLWGGAVAWEAEHTRDFLEAQTEFMSSEGGSSDPRAAIMSNMEIDAAGTLTSGAMLVFSGHDTSAMDGFKNIPAKFSSLAHQKFNALIAPTGMYSARDKRTLFMSTSIQIGNRTMGLVHDELVATSKAHLKGVQCSVGTGVQLITRALLEASKASGGDALDLDPNRGAFCVVLIYAYWERPEDDAKVNNWARQLLEAVEKRSQAEGLHHPFKYLNDAGTGQSPFETYGYGRSLPRLREISRKYDPHQVFQRLVPG</sequence>
<dbReference type="InterPro" id="IPR016169">
    <property type="entry name" value="FAD-bd_PCMH_sub2"/>
</dbReference>
<gene>
    <name evidence="6" type="ORF">K458DRAFT_264169</name>
</gene>
<dbReference type="PROSITE" id="PS51387">
    <property type="entry name" value="FAD_PCMH"/>
    <property type="match status" value="1"/>
</dbReference>
<feature type="domain" description="FAD-binding PCMH-type" evidence="5">
    <location>
        <begin position="21"/>
        <end position="197"/>
    </location>
</feature>
<evidence type="ECO:0000256" key="1">
    <source>
        <dbReference type="ARBA" id="ARBA00005466"/>
    </source>
</evidence>
<dbReference type="InterPro" id="IPR036318">
    <property type="entry name" value="FAD-bd_PCMH-like_sf"/>
</dbReference>
<dbReference type="SUPFAM" id="SSF56176">
    <property type="entry name" value="FAD-binding/transporter-associated domain-like"/>
    <property type="match status" value="1"/>
</dbReference>
<dbReference type="InterPro" id="IPR016166">
    <property type="entry name" value="FAD-bd_PCMH"/>
</dbReference>
<dbReference type="PANTHER" id="PTHR42973">
    <property type="entry name" value="BINDING OXIDOREDUCTASE, PUTATIVE (AFU_ORTHOLOGUE AFUA_1G17690)-RELATED"/>
    <property type="match status" value="1"/>
</dbReference>
<name>A0A6G1IHK9_9PLEO</name>
<dbReference type="PANTHER" id="PTHR42973:SF53">
    <property type="entry name" value="FAD-BINDING PCMH-TYPE DOMAIN-CONTAINING PROTEIN-RELATED"/>
    <property type="match status" value="1"/>
</dbReference>
<dbReference type="Gene3D" id="3.40.462.20">
    <property type="match status" value="1"/>
</dbReference>
<dbReference type="Pfam" id="PF01565">
    <property type="entry name" value="FAD_binding_4"/>
    <property type="match status" value="1"/>
</dbReference>
<keyword evidence="4" id="KW-0560">Oxidoreductase</keyword>
<feature type="non-terminal residue" evidence="6">
    <location>
        <position position="453"/>
    </location>
</feature>
<reference evidence="6" key="1">
    <citation type="journal article" date="2020" name="Stud. Mycol.">
        <title>101 Dothideomycetes genomes: a test case for predicting lifestyles and emergence of pathogens.</title>
        <authorList>
            <person name="Haridas S."/>
            <person name="Albert R."/>
            <person name="Binder M."/>
            <person name="Bloem J."/>
            <person name="Labutti K."/>
            <person name="Salamov A."/>
            <person name="Andreopoulos B."/>
            <person name="Baker S."/>
            <person name="Barry K."/>
            <person name="Bills G."/>
            <person name="Bluhm B."/>
            <person name="Cannon C."/>
            <person name="Castanera R."/>
            <person name="Culley D."/>
            <person name="Daum C."/>
            <person name="Ezra D."/>
            <person name="Gonzalez J."/>
            <person name="Henrissat B."/>
            <person name="Kuo A."/>
            <person name="Liang C."/>
            <person name="Lipzen A."/>
            <person name="Lutzoni F."/>
            <person name="Magnuson J."/>
            <person name="Mondo S."/>
            <person name="Nolan M."/>
            <person name="Ohm R."/>
            <person name="Pangilinan J."/>
            <person name="Park H.-J."/>
            <person name="Ramirez L."/>
            <person name="Alfaro M."/>
            <person name="Sun H."/>
            <person name="Tritt A."/>
            <person name="Yoshinaga Y."/>
            <person name="Zwiers L.-H."/>
            <person name="Turgeon B."/>
            <person name="Goodwin S."/>
            <person name="Spatafora J."/>
            <person name="Crous P."/>
            <person name="Grigoriev I."/>
        </authorList>
    </citation>
    <scope>NUCLEOTIDE SEQUENCE</scope>
    <source>
        <strain evidence="6">CBS 122367</strain>
    </source>
</reference>
<dbReference type="InterPro" id="IPR016167">
    <property type="entry name" value="FAD-bd_PCMH_sub1"/>
</dbReference>
<dbReference type="GO" id="GO:0071949">
    <property type="term" value="F:FAD binding"/>
    <property type="evidence" value="ECO:0007669"/>
    <property type="project" value="InterPro"/>
</dbReference>
<keyword evidence="3" id="KW-0274">FAD</keyword>
<dbReference type="InterPro" id="IPR006094">
    <property type="entry name" value="Oxid_FAD_bind_N"/>
</dbReference>
<evidence type="ECO:0000256" key="4">
    <source>
        <dbReference type="ARBA" id="ARBA00023002"/>
    </source>
</evidence>
<comment type="similarity">
    <text evidence="1">Belongs to the oxygen-dependent FAD-linked oxidoreductase family.</text>
</comment>